<comment type="caution">
    <text evidence="1">The sequence shown here is derived from an EMBL/GenBank/DDBJ whole genome shotgun (WGS) entry which is preliminary data.</text>
</comment>
<evidence type="ECO:0000313" key="1">
    <source>
        <dbReference type="EMBL" id="TDH73105.1"/>
    </source>
</evidence>
<keyword evidence="2" id="KW-1185">Reference proteome</keyword>
<dbReference type="GeneID" id="94350802"/>
<dbReference type="Proteomes" id="UP000294530">
    <property type="component" value="Unassembled WGS sequence"/>
</dbReference>
<dbReference type="KEGG" id="blac:94350802"/>
<evidence type="ECO:0000313" key="2">
    <source>
        <dbReference type="Proteomes" id="UP000294530"/>
    </source>
</evidence>
<protein>
    <submittedName>
        <fullName evidence="1">Uncharacterized protein</fullName>
    </submittedName>
</protein>
<organism evidence="1 2">
    <name type="scientific">Bremia lactucae</name>
    <name type="common">Lettuce downy mildew</name>
    <dbReference type="NCBI Taxonomy" id="4779"/>
    <lineage>
        <taxon>Eukaryota</taxon>
        <taxon>Sar</taxon>
        <taxon>Stramenopiles</taxon>
        <taxon>Oomycota</taxon>
        <taxon>Peronosporomycetes</taxon>
        <taxon>Peronosporales</taxon>
        <taxon>Peronosporaceae</taxon>
        <taxon>Bremia</taxon>
    </lineage>
</organism>
<dbReference type="AlphaFoldDB" id="A0A976NYW2"/>
<dbReference type="RefSeq" id="XP_067822604.1">
    <property type="nucleotide sequence ID" value="XM_067965131.1"/>
</dbReference>
<sequence length="60" mass="6479">MASGSFDFIFKKPHDANDLSRIKNDPTLLGIVIISVKASHQVSHGQVKCDEASYAASGIY</sequence>
<proteinExistence type="predicted"/>
<gene>
    <name evidence="1" type="ORF">CCR75_007067</name>
</gene>
<name>A0A976NYW2_BRELC</name>
<reference evidence="1 2" key="1">
    <citation type="journal article" date="2021" name="Genome Biol.">
        <title>AFLAP: assembly-free linkage analysis pipeline using k-mers from genome sequencing data.</title>
        <authorList>
            <person name="Fletcher K."/>
            <person name="Zhang L."/>
            <person name="Gil J."/>
            <person name="Han R."/>
            <person name="Cavanaugh K."/>
            <person name="Michelmore R."/>
        </authorList>
    </citation>
    <scope>NUCLEOTIDE SEQUENCE [LARGE SCALE GENOMIC DNA]</scope>
    <source>
        <strain evidence="1 2">SF5</strain>
    </source>
</reference>
<dbReference type="EMBL" id="SHOA02000001">
    <property type="protein sequence ID" value="TDH73105.1"/>
    <property type="molecule type" value="Genomic_DNA"/>
</dbReference>
<accession>A0A976NYW2</accession>